<evidence type="ECO:0000313" key="5">
    <source>
        <dbReference type="Proteomes" id="UP001160148"/>
    </source>
</evidence>
<dbReference type="PANTHER" id="PTHR10380">
    <property type="entry name" value="CUTICLE PROTEIN"/>
    <property type="match status" value="1"/>
</dbReference>
<evidence type="ECO:0000256" key="2">
    <source>
        <dbReference type="PROSITE-ProRule" id="PRU00497"/>
    </source>
</evidence>
<keyword evidence="1 2" id="KW-0193">Cuticle</keyword>
<keyword evidence="3" id="KW-0732">Signal</keyword>
<evidence type="ECO:0000256" key="1">
    <source>
        <dbReference type="ARBA" id="ARBA00022460"/>
    </source>
</evidence>
<dbReference type="GO" id="GO:0008010">
    <property type="term" value="F:structural constituent of chitin-based larval cuticle"/>
    <property type="evidence" value="ECO:0007669"/>
    <property type="project" value="TreeGrafter"/>
</dbReference>
<dbReference type="Pfam" id="PF00379">
    <property type="entry name" value="Chitin_bind_4"/>
    <property type="match status" value="1"/>
</dbReference>
<gene>
    <name evidence="4" type="ORF">MEUPH1_LOCUS18149</name>
</gene>
<dbReference type="Proteomes" id="UP001160148">
    <property type="component" value="Unassembled WGS sequence"/>
</dbReference>
<dbReference type="PROSITE" id="PS51155">
    <property type="entry name" value="CHIT_BIND_RR_2"/>
    <property type="match status" value="1"/>
</dbReference>
<dbReference type="PANTHER" id="PTHR10380:SF173">
    <property type="entry name" value="CUTICULAR PROTEIN 47EF, ISOFORM C-RELATED"/>
    <property type="match status" value="1"/>
</dbReference>
<proteinExistence type="predicted"/>
<sequence length="133" mass="14052">MQVTLVLSSLLLAVAVSAYPAQGPESKAVILNQEQEVNFDGNFKNKFETDNGIKQDAVGYAKAGAEGPVSVVQGTNSYVAPDGSVISLGYTADEFGYHPYGAHLPTSPPIPAEIQESLKLLASLPSTPEPQYQ</sequence>
<comment type="caution">
    <text evidence="4">The sequence shown here is derived from an EMBL/GenBank/DDBJ whole genome shotgun (WGS) entry which is preliminary data.</text>
</comment>
<dbReference type="PROSITE" id="PS00233">
    <property type="entry name" value="CHIT_BIND_RR_1"/>
    <property type="match status" value="1"/>
</dbReference>
<feature type="chain" id="PRO_5043897624" evidence="3">
    <location>
        <begin position="19"/>
        <end position="133"/>
    </location>
</feature>
<dbReference type="InterPro" id="IPR050468">
    <property type="entry name" value="Cuticle_Struct_Prot"/>
</dbReference>
<dbReference type="EMBL" id="CARXXK010000003">
    <property type="protein sequence ID" value="CAI6363159.1"/>
    <property type="molecule type" value="Genomic_DNA"/>
</dbReference>
<name>A0AAV0X5R2_9HEMI</name>
<evidence type="ECO:0000313" key="4">
    <source>
        <dbReference type="EMBL" id="CAI6363159.1"/>
    </source>
</evidence>
<reference evidence="4 5" key="1">
    <citation type="submission" date="2023-01" db="EMBL/GenBank/DDBJ databases">
        <authorList>
            <person name="Whitehead M."/>
        </authorList>
    </citation>
    <scope>NUCLEOTIDE SEQUENCE [LARGE SCALE GENOMIC DNA]</scope>
</reference>
<dbReference type="AlphaFoldDB" id="A0AAV0X5R2"/>
<protein>
    <submittedName>
        <fullName evidence="4">Uncharacterized protein</fullName>
    </submittedName>
</protein>
<dbReference type="GO" id="GO:0062129">
    <property type="term" value="C:chitin-based extracellular matrix"/>
    <property type="evidence" value="ECO:0007669"/>
    <property type="project" value="TreeGrafter"/>
</dbReference>
<dbReference type="InterPro" id="IPR031311">
    <property type="entry name" value="CHIT_BIND_RR_consensus"/>
</dbReference>
<dbReference type="PRINTS" id="PR00947">
    <property type="entry name" value="CUTICLE"/>
</dbReference>
<dbReference type="InterPro" id="IPR000618">
    <property type="entry name" value="Insect_cuticle"/>
</dbReference>
<keyword evidence="5" id="KW-1185">Reference proteome</keyword>
<feature type="signal peptide" evidence="3">
    <location>
        <begin position="1"/>
        <end position="18"/>
    </location>
</feature>
<organism evidence="4 5">
    <name type="scientific">Macrosiphum euphorbiae</name>
    <name type="common">potato aphid</name>
    <dbReference type="NCBI Taxonomy" id="13131"/>
    <lineage>
        <taxon>Eukaryota</taxon>
        <taxon>Metazoa</taxon>
        <taxon>Ecdysozoa</taxon>
        <taxon>Arthropoda</taxon>
        <taxon>Hexapoda</taxon>
        <taxon>Insecta</taxon>
        <taxon>Pterygota</taxon>
        <taxon>Neoptera</taxon>
        <taxon>Paraneoptera</taxon>
        <taxon>Hemiptera</taxon>
        <taxon>Sternorrhyncha</taxon>
        <taxon>Aphidomorpha</taxon>
        <taxon>Aphidoidea</taxon>
        <taxon>Aphididae</taxon>
        <taxon>Macrosiphini</taxon>
        <taxon>Macrosiphum</taxon>
    </lineage>
</organism>
<accession>A0AAV0X5R2</accession>
<evidence type="ECO:0000256" key="3">
    <source>
        <dbReference type="SAM" id="SignalP"/>
    </source>
</evidence>